<evidence type="ECO:0000313" key="28">
    <source>
        <dbReference type="Proteomes" id="UP001333818"/>
    </source>
</evidence>
<dbReference type="InterPro" id="IPR003661">
    <property type="entry name" value="HisK_dim/P_dom"/>
</dbReference>
<evidence type="ECO:0000256" key="18">
    <source>
        <dbReference type="PROSITE-ProRule" id="PRU00110"/>
    </source>
</evidence>
<dbReference type="SMART" id="SM00448">
    <property type="entry name" value="REC"/>
    <property type="match status" value="1"/>
</dbReference>
<dbReference type="Gene3D" id="6.10.340.10">
    <property type="match status" value="1"/>
</dbReference>
<evidence type="ECO:0000256" key="7">
    <source>
        <dbReference type="ARBA" id="ARBA00022679"/>
    </source>
</evidence>
<dbReference type="CDD" id="cd16922">
    <property type="entry name" value="HATPase_EvgS-ArcB-TorS-like"/>
    <property type="match status" value="1"/>
</dbReference>
<dbReference type="InterPro" id="IPR005467">
    <property type="entry name" value="His_kinase_dom"/>
</dbReference>
<dbReference type="NCBIfam" id="TIGR00229">
    <property type="entry name" value="sensory_box"/>
    <property type="match status" value="4"/>
</dbReference>
<dbReference type="Pfam" id="PF00672">
    <property type="entry name" value="HAMP"/>
    <property type="match status" value="1"/>
</dbReference>
<dbReference type="SMART" id="SM00387">
    <property type="entry name" value="HATPase_c"/>
    <property type="match status" value="1"/>
</dbReference>
<dbReference type="SUPFAM" id="SSF52172">
    <property type="entry name" value="CheY-like"/>
    <property type="match status" value="1"/>
</dbReference>
<feature type="domain" description="Histidine kinase" evidence="21">
    <location>
        <begin position="971"/>
        <end position="1197"/>
    </location>
</feature>
<dbReference type="PROSITE" id="PS50113">
    <property type="entry name" value="PAC"/>
    <property type="match status" value="2"/>
</dbReference>
<dbReference type="GO" id="GO:0006355">
    <property type="term" value="P:regulation of DNA-templated transcription"/>
    <property type="evidence" value="ECO:0007669"/>
    <property type="project" value="InterPro"/>
</dbReference>
<dbReference type="InterPro" id="IPR003660">
    <property type="entry name" value="HAMP_dom"/>
</dbReference>
<dbReference type="InterPro" id="IPR013767">
    <property type="entry name" value="PAS_fold"/>
</dbReference>
<evidence type="ECO:0000256" key="3">
    <source>
        <dbReference type="ARBA" id="ARBA00006402"/>
    </source>
</evidence>
<feature type="domain" description="PAC" evidence="24">
    <location>
        <begin position="530"/>
        <end position="582"/>
    </location>
</feature>
<feature type="domain" description="HAMP" evidence="25">
    <location>
        <begin position="388"/>
        <end position="441"/>
    </location>
</feature>
<keyword evidence="14 20" id="KW-0472">Membrane</keyword>
<evidence type="ECO:0000256" key="8">
    <source>
        <dbReference type="ARBA" id="ARBA00022692"/>
    </source>
</evidence>
<protein>
    <recommendedName>
        <fullName evidence="17">Circadian input-output histidine kinase CikA</fullName>
        <ecNumber evidence="4">2.7.13.3</ecNumber>
    </recommendedName>
    <alternativeName>
        <fullName evidence="16">Sensory/regulatory protein RpfC</fullName>
    </alternativeName>
</protein>
<feature type="domain" description="Response regulatory" evidence="22">
    <location>
        <begin position="1256"/>
        <end position="1373"/>
    </location>
</feature>
<dbReference type="PROSITE" id="PS50109">
    <property type="entry name" value="HIS_KIN"/>
    <property type="match status" value="1"/>
</dbReference>
<dbReference type="PRINTS" id="PR00344">
    <property type="entry name" value="BCTRLSENSOR"/>
</dbReference>
<dbReference type="SUPFAM" id="SSF158472">
    <property type="entry name" value="HAMP domain-like"/>
    <property type="match status" value="1"/>
</dbReference>
<dbReference type="CDD" id="cd00082">
    <property type="entry name" value="HisKA"/>
    <property type="match status" value="1"/>
</dbReference>
<dbReference type="SMART" id="SM00091">
    <property type="entry name" value="PAS"/>
    <property type="match status" value="4"/>
</dbReference>
<dbReference type="SUPFAM" id="SSF47384">
    <property type="entry name" value="Homodimeric domain of signal transducing histidine kinase"/>
    <property type="match status" value="1"/>
</dbReference>
<dbReference type="InterPro" id="IPR000700">
    <property type="entry name" value="PAS-assoc_C"/>
</dbReference>
<dbReference type="Pfam" id="PF00512">
    <property type="entry name" value="HisKA"/>
    <property type="match status" value="1"/>
</dbReference>
<keyword evidence="12 20" id="KW-1133">Transmembrane helix</keyword>
<evidence type="ECO:0000256" key="1">
    <source>
        <dbReference type="ARBA" id="ARBA00000085"/>
    </source>
</evidence>
<dbReference type="SMART" id="SM00388">
    <property type="entry name" value="HisKA"/>
    <property type="match status" value="1"/>
</dbReference>
<evidence type="ECO:0000256" key="16">
    <source>
        <dbReference type="ARBA" id="ARBA00068150"/>
    </source>
</evidence>
<evidence type="ECO:0000256" key="4">
    <source>
        <dbReference type="ARBA" id="ARBA00012438"/>
    </source>
</evidence>
<dbReference type="FunFam" id="1.10.287.130:FF:000002">
    <property type="entry name" value="Two-component osmosensing histidine kinase"/>
    <property type="match status" value="1"/>
</dbReference>
<dbReference type="CDD" id="cd00130">
    <property type="entry name" value="PAS"/>
    <property type="match status" value="4"/>
</dbReference>
<comment type="similarity">
    <text evidence="3">In the N-terminal section; belongs to the phytochrome family.</text>
</comment>
<dbReference type="InterPro" id="IPR008207">
    <property type="entry name" value="Sig_transdc_His_kin_Hpt_dom"/>
</dbReference>
<dbReference type="InterPro" id="IPR001789">
    <property type="entry name" value="Sig_transdc_resp-reg_receiver"/>
</dbReference>
<proteinExistence type="inferred from homology"/>
<feature type="domain" description="HPt" evidence="26">
    <location>
        <begin position="1426"/>
        <end position="1523"/>
    </location>
</feature>
<dbReference type="PROSITE" id="PS50885">
    <property type="entry name" value="HAMP"/>
    <property type="match status" value="1"/>
</dbReference>
<reference evidence="27" key="1">
    <citation type="submission" date="2024-01" db="EMBL/GenBank/DDBJ databases">
        <title>Bank of Algae and Cyanobacteria of the Azores (BACA) strain genomes.</title>
        <authorList>
            <person name="Luz R."/>
            <person name="Cordeiro R."/>
            <person name="Fonseca A."/>
            <person name="Goncalves V."/>
        </authorList>
    </citation>
    <scope>NUCLEOTIDE SEQUENCE</scope>
    <source>
        <strain evidence="27">BACA0141</strain>
    </source>
</reference>
<dbReference type="RefSeq" id="WP_330482925.1">
    <property type="nucleotide sequence ID" value="NZ_JAZBJZ010000020.1"/>
</dbReference>
<gene>
    <name evidence="27" type="ORF">V2H45_07045</name>
</gene>
<dbReference type="InterPro" id="IPR003594">
    <property type="entry name" value="HATPase_dom"/>
</dbReference>
<evidence type="ECO:0000259" key="22">
    <source>
        <dbReference type="PROSITE" id="PS50110"/>
    </source>
</evidence>
<evidence type="ECO:0000256" key="17">
    <source>
        <dbReference type="ARBA" id="ARBA00074306"/>
    </source>
</evidence>
<dbReference type="PROSITE" id="PS50112">
    <property type="entry name" value="PAS"/>
    <property type="match status" value="2"/>
</dbReference>
<feature type="modified residue" description="4-aspartylphosphate" evidence="19">
    <location>
        <position position="1305"/>
    </location>
</feature>
<dbReference type="InterPro" id="IPR036097">
    <property type="entry name" value="HisK_dim/P_sf"/>
</dbReference>
<keyword evidence="11" id="KW-0067">ATP-binding</keyword>
<feature type="transmembrane region" description="Helical" evidence="20">
    <location>
        <begin position="20"/>
        <end position="41"/>
    </location>
</feature>
<dbReference type="CDD" id="cd17546">
    <property type="entry name" value="REC_hyHK_CKI1_RcsC-like"/>
    <property type="match status" value="1"/>
</dbReference>
<evidence type="ECO:0000259" key="24">
    <source>
        <dbReference type="PROSITE" id="PS50113"/>
    </source>
</evidence>
<feature type="domain" description="PAS" evidence="23">
    <location>
        <begin position="452"/>
        <end position="522"/>
    </location>
</feature>
<dbReference type="InterPro" id="IPR013656">
    <property type="entry name" value="PAS_4"/>
</dbReference>
<dbReference type="Pfam" id="PF08448">
    <property type="entry name" value="PAS_4"/>
    <property type="match status" value="2"/>
</dbReference>
<keyword evidence="28" id="KW-1185">Reference proteome</keyword>
<evidence type="ECO:0000256" key="10">
    <source>
        <dbReference type="ARBA" id="ARBA00022777"/>
    </source>
</evidence>
<feature type="domain" description="PAS" evidence="23">
    <location>
        <begin position="583"/>
        <end position="632"/>
    </location>
</feature>
<dbReference type="GO" id="GO:0000155">
    <property type="term" value="F:phosphorelay sensor kinase activity"/>
    <property type="evidence" value="ECO:0007669"/>
    <property type="project" value="InterPro"/>
</dbReference>
<evidence type="ECO:0000256" key="13">
    <source>
        <dbReference type="ARBA" id="ARBA00023012"/>
    </source>
</evidence>
<keyword evidence="8 20" id="KW-0812">Transmembrane</keyword>
<sequence length="1523" mass="171132">MSLHNAAKRSVVDRISLRWVLIVPFVVQIVGAVGLVGYLSYRSGQAAVENLADRVMDQATNRIRDRLDTSLQTSQQAVVVNQLAAHQGRLDLKNFDRLQENLWQQIQLSPSLPSTFFANEQGEEVGYTRLLSREMVEQAKKASGENLEIGTLLLGEIKPAHSAQRKYYLVDDRGRAKKLIYTLTIDNRTTPWYQTGITAQKQAWSPIFVFRAVPSLGITAVVSVHGATGKFEGMFGTSVALSDIGTFLSKLNFSPSEQTFILERSGDLVATSTLEIPYIKLEKGQPIRLPATQSQDARTSAIATQLKQQYGDLRQIQSHQRFTVVVEGQKLFAQVNPYQDKYGLDWLLLTVIPESDFMSEIQANTNQTIFLSGITLLIATGIGLLTARWIAAPMQRLSKASQDLADGKFGQTLPENHAIAELQVLTRSFNQMSEQLQTSLESKIAKEALEQADAQYRSLLALIPVGIFRDDIEGKCIYANEKTLQLSGVSLEGYLGFAWLERLHPNDRELIKTKWDTFVEQAKVDPQAFYQLESRRQRPDGSFTWVLSQAVAERNQASEVTGYLGTVTDITDRKQAEIDLRESETRFSTIFHTSPDPVWIATLADGLCLDVNESLCQFLHATREEIVGKTCVEFGLWENLENLHHFRQTLILQKMIQNFEVKVRTRSNQLKTVLMSARAEWLDGQDCVIGMMKDISDRKQAEEALTESENQLRNLFAGMKDFIFVLNSEGRYLKVAPTQSNIESNGFDKINQTLQEHFPPSTADLFLETIQQVLKTQESKELEYSIELQGRELWFSTIVSPLSYESVLWVARNISDRKQAEAALDKSETQLRDAYAELNALFTSMSDMVLVRNAEGRCLKIAPTDLTNLIGKPEEIIGQSIYKELPQKSADIILQNLKQSLAQKKTVNCDYSLEVDGKEKWFAASISPISEDTAIQISRDITDRKQAEIALAQAKEAAEVANRAKSEFLANMSHEIRTPMNGVLGMAELLSYTDLTDEQQDFVQTIRDSGSALLSIINDILDFSKIEAGKFEIEENPFKLSDLVQSVCNLLNGQAKQKEIDLQYAIASEIPAALIGDENRLRQVLINLVGNAIKFTNSGEVLVEVSYQQEFSSDRQSAIGSQQNGKPDSSLQGVKGFLQFMIQDSGIGIEPDRIDQLFQAFTQADASFSRKYGGTGLGLAISKSLVALMGGTIWVESYGHVGGEPPLNWKSDRNTQGSNFYFTVAASENLQPIEPNALMRDRMIIDATMAERFPLQILLVEDTPLNQKLACYILKKLGYDIEVAQNGREGIKKLKESNYEVILMDMQMPEMDGLTATKEIRKQGTHTTQPWIVAMTANALPEDRQKCIAAGMNDYISKPIRIEEVLRVLMQYAEIKKVERSQLEGQDSLVSTVLSNFNQPPNFATPTLDMSYFQDLYAIDRNQKRSAIEMQEILGLILEDVGIEFQSIQTARIQNDAVQISRKVHALKNLAVLFHETVLVNLCVELEIMSKSGEILLSIEWWQNFVTEYQQFVLKLKQEHQSY</sequence>
<evidence type="ECO:0000256" key="6">
    <source>
        <dbReference type="ARBA" id="ARBA00022553"/>
    </source>
</evidence>
<keyword evidence="7" id="KW-0808">Transferase</keyword>
<evidence type="ECO:0000259" key="21">
    <source>
        <dbReference type="PROSITE" id="PS50109"/>
    </source>
</evidence>
<dbReference type="Gene3D" id="1.10.287.130">
    <property type="match status" value="1"/>
</dbReference>
<dbReference type="PROSITE" id="PS50110">
    <property type="entry name" value="RESPONSE_REGULATORY"/>
    <property type="match status" value="1"/>
</dbReference>
<dbReference type="Proteomes" id="UP001333818">
    <property type="component" value="Unassembled WGS sequence"/>
</dbReference>
<dbReference type="PANTHER" id="PTHR45339:SF1">
    <property type="entry name" value="HYBRID SIGNAL TRANSDUCTION HISTIDINE KINASE J"/>
    <property type="match status" value="1"/>
</dbReference>
<keyword evidence="6 19" id="KW-0597">Phosphoprotein</keyword>
<dbReference type="SMART" id="SM00086">
    <property type="entry name" value="PAC"/>
    <property type="match status" value="2"/>
</dbReference>
<dbReference type="FunFam" id="3.30.565.10:FF:000010">
    <property type="entry name" value="Sensor histidine kinase RcsC"/>
    <property type="match status" value="1"/>
</dbReference>
<evidence type="ECO:0000256" key="14">
    <source>
        <dbReference type="ARBA" id="ARBA00023136"/>
    </source>
</evidence>
<dbReference type="Gene3D" id="3.30.450.20">
    <property type="entry name" value="PAS domain"/>
    <property type="match status" value="5"/>
</dbReference>
<dbReference type="GO" id="GO:0005524">
    <property type="term" value="F:ATP binding"/>
    <property type="evidence" value="ECO:0007669"/>
    <property type="project" value="UniProtKB-KW"/>
</dbReference>
<dbReference type="InterPro" id="IPR035965">
    <property type="entry name" value="PAS-like_dom_sf"/>
</dbReference>
<evidence type="ECO:0000256" key="2">
    <source>
        <dbReference type="ARBA" id="ARBA00004651"/>
    </source>
</evidence>
<feature type="modified residue" description="Phosphohistidine" evidence="18">
    <location>
        <position position="1465"/>
    </location>
</feature>
<organism evidence="27 28">
    <name type="scientific">Tumidithrix elongata BACA0141</name>
    <dbReference type="NCBI Taxonomy" id="2716417"/>
    <lineage>
        <taxon>Bacteria</taxon>
        <taxon>Bacillati</taxon>
        <taxon>Cyanobacteriota</taxon>
        <taxon>Cyanophyceae</taxon>
        <taxon>Pseudanabaenales</taxon>
        <taxon>Pseudanabaenaceae</taxon>
        <taxon>Tumidithrix</taxon>
        <taxon>Tumidithrix elongata</taxon>
    </lineage>
</organism>
<dbReference type="PANTHER" id="PTHR45339">
    <property type="entry name" value="HYBRID SIGNAL TRANSDUCTION HISTIDINE KINASE J"/>
    <property type="match status" value="1"/>
</dbReference>
<dbReference type="Pfam" id="PF00072">
    <property type="entry name" value="Response_reg"/>
    <property type="match status" value="1"/>
</dbReference>
<dbReference type="InterPro" id="IPR004358">
    <property type="entry name" value="Sig_transdc_His_kin-like_C"/>
</dbReference>
<dbReference type="InterPro" id="IPR013655">
    <property type="entry name" value="PAS_fold_3"/>
</dbReference>
<dbReference type="SMART" id="SM00304">
    <property type="entry name" value="HAMP"/>
    <property type="match status" value="1"/>
</dbReference>
<dbReference type="EMBL" id="JAZBJZ010000020">
    <property type="protein sequence ID" value="MEE3716496.1"/>
    <property type="molecule type" value="Genomic_DNA"/>
</dbReference>
<dbReference type="SUPFAM" id="SSF47226">
    <property type="entry name" value="Histidine-containing phosphotransfer domain, HPT domain"/>
    <property type="match status" value="1"/>
</dbReference>
<dbReference type="SUPFAM" id="SSF55785">
    <property type="entry name" value="PYP-like sensor domain (PAS domain)"/>
    <property type="match status" value="4"/>
</dbReference>
<feature type="transmembrane region" description="Helical" evidence="20">
    <location>
        <begin position="369"/>
        <end position="391"/>
    </location>
</feature>
<dbReference type="Gene3D" id="3.40.50.2300">
    <property type="match status" value="1"/>
</dbReference>
<name>A0AAW9Q1K1_9CYAN</name>
<dbReference type="EC" id="2.7.13.3" evidence="4"/>
<comment type="subcellular location">
    <subcellularLocation>
        <location evidence="2">Cell membrane</location>
        <topology evidence="2">Multi-pass membrane protein</topology>
    </subcellularLocation>
</comment>
<evidence type="ECO:0000259" key="23">
    <source>
        <dbReference type="PROSITE" id="PS50112"/>
    </source>
</evidence>
<keyword evidence="13" id="KW-0902">Two-component regulatory system</keyword>
<dbReference type="InterPro" id="IPR036890">
    <property type="entry name" value="HATPase_C_sf"/>
</dbReference>
<evidence type="ECO:0000313" key="27">
    <source>
        <dbReference type="EMBL" id="MEE3716496.1"/>
    </source>
</evidence>
<dbReference type="Pfam" id="PF00989">
    <property type="entry name" value="PAS"/>
    <property type="match status" value="1"/>
</dbReference>
<dbReference type="Pfam" id="PF02518">
    <property type="entry name" value="HATPase_c"/>
    <property type="match status" value="1"/>
</dbReference>
<dbReference type="Pfam" id="PF08447">
    <property type="entry name" value="PAS_3"/>
    <property type="match status" value="1"/>
</dbReference>
<comment type="catalytic activity">
    <reaction evidence="1">
        <text>ATP + protein L-histidine = ADP + protein N-phospho-L-histidine.</text>
        <dbReference type="EC" id="2.7.13.3"/>
    </reaction>
</comment>
<evidence type="ECO:0000256" key="20">
    <source>
        <dbReference type="SAM" id="Phobius"/>
    </source>
</evidence>
<dbReference type="Gene3D" id="1.20.120.160">
    <property type="entry name" value="HPT domain"/>
    <property type="match status" value="1"/>
</dbReference>
<keyword evidence="5" id="KW-1003">Cell membrane</keyword>
<dbReference type="Gene3D" id="3.30.565.10">
    <property type="entry name" value="Histidine kinase-like ATPase, C-terminal domain"/>
    <property type="match status" value="1"/>
</dbReference>
<evidence type="ECO:0000259" key="26">
    <source>
        <dbReference type="PROSITE" id="PS50894"/>
    </source>
</evidence>
<keyword evidence="10" id="KW-0418">Kinase</keyword>
<evidence type="ECO:0000256" key="5">
    <source>
        <dbReference type="ARBA" id="ARBA00022475"/>
    </source>
</evidence>
<dbReference type="CDD" id="cd06225">
    <property type="entry name" value="HAMP"/>
    <property type="match status" value="1"/>
</dbReference>
<evidence type="ECO:0000256" key="19">
    <source>
        <dbReference type="PROSITE-ProRule" id="PRU00169"/>
    </source>
</evidence>
<evidence type="ECO:0000256" key="11">
    <source>
        <dbReference type="ARBA" id="ARBA00022840"/>
    </source>
</evidence>
<feature type="domain" description="PAC" evidence="24">
    <location>
        <begin position="657"/>
        <end position="707"/>
    </location>
</feature>
<dbReference type="SUPFAM" id="SSF55874">
    <property type="entry name" value="ATPase domain of HSP90 chaperone/DNA topoisomerase II/histidine kinase"/>
    <property type="match status" value="1"/>
</dbReference>
<evidence type="ECO:0000259" key="25">
    <source>
        <dbReference type="PROSITE" id="PS50885"/>
    </source>
</evidence>
<comment type="caution">
    <text evidence="27">The sequence shown here is derived from an EMBL/GenBank/DDBJ whole genome shotgun (WGS) entry which is preliminary data.</text>
</comment>
<evidence type="ECO:0000256" key="9">
    <source>
        <dbReference type="ARBA" id="ARBA00022741"/>
    </source>
</evidence>
<evidence type="ECO:0000256" key="15">
    <source>
        <dbReference type="ARBA" id="ARBA00064003"/>
    </source>
</evidence>
<keyword evidence="9" id="KW-0547">Nucleotide-binding</keyword>
<accession>A0AAW9Q1K1</accession>
<dbReference type="PROSITE" id="PS50894">
    <property type="entry name" value="HPT"/>
    <property type="match status" value="1"/>
</dbReference>
<dbReference type="InterPro" id="IPR011006">
    <property type="entry name" value="CheY-like_superfamily"/>
</dbReference>
<dbReference type="InterPro" id="IPR000014">
    <property type="entry name" value="PAS"/>
</dbReference>
<dbReference type="InterPro" id="IPR036641">
    <property type="entry name" value="HPT_dom_sf"/>
</dbReference>
<dbReference type="GO" id="GO:0005886">
    <property type="term" value="C:plasma membrane"/>
    <property type="evidence" value="ECO:0007669"/>
    <property type="project" value="UniProtKB-SubCell"/>
</dbReference>
<evidence type="ECO:0000256" key="12">
    <source>
        <dbReference type="ARBA" id="ARBA00022989"/>
    </source>
</evidence>
<dbReference type="InterPro" id="IPR001610">
    <property type="entry name" value="PAC"/>
</dbReference>
<comment type="subunit">
    <text evidence="15">At low DSF concentrations, interacts with RpfF.</text>
</comment>